<dbReference type="InterPro" id="IPR037522">
    <property type="entry name" value="HD_GYP_dom"/>
</dbReference>
<gene>
    <name evidence="2" type="ORF">K7J14_09205</name>
</gene>
<dbReference type="PROSITE" id="PS51832">
    <property type="entry name" value="HD_GYP"/>
    <property type="match status" value="1"/>
</dbReference>
<dbReference type="SMART" id="SM00471">
    <property type="entry name" value="HDc"/>
    <property type="match status" value="1"/>
</dbReference>
<feature type="domain" description="HD-GYP" evidence="1">
    <location>
        <begin position="104"/>
        <end position="305"/>
    </location>
</feature>
<accession>A0AAE3EHN4</accession>
<dbReference type="SUPFAM" id="SSF109604">
    <property type="entry name" value="HD-domain/PDEase-like"/>
    <property type="match status" value="1"/>
</dbReference>
<dbReference type="Pfam" id="PF13487">
    <property type="entry name" value="HD_5"/>
    <property type="match status" value="1"/>
</dbReference>
<dbReference type="EMBL" id="JAINWA010000003">
    <property type="protein sequence ID" value="MCD1654879.1"/>
    <property type="molecule type" value="Genomic_DNA"/>
</dbReference>
<evidence type="ECO:0000313" key="2">
    <source>
        <dbReference type="EMBL" id="MCD1654879.1"/>
    </source>
</evidence>
<proteinExistence type="predicted"/>
<sequence length="325" mass="37683">MILDKNLSVIHTTPKTHQLFSDYYRITERPFFNIFLNTLELKEMQDFLVALKSFERGYTWSGTLRHKTPTTKTLYTHTIISPLFSASGSLAGYQVFFEDISHDHFKQLQSTFKSILEAAKLKDNDTGMHDERVGYYCRKMAEYLYAIKKYPQIDPDFIDNIGFLACMHDVGKIGTPDYILQKPGKLNEQEWEIMREHTINGTFILSSYPIPMAKEIALSHHEWWNGNGYPFKLDGEMIPLSARIVTIADVYDALRMKRTYKNECTHEETVAKILEGKGTQFDPNLVDVFTRIHQDFDDIWLLLRDNGNPGAVMRDRSPEYGSLIQ</sequence>
<evidence type="ECO:0000313" key="3">
    <source>
        <dbReference type="Proteomes" id="UP001198163"/>
    </source>
</evidence>
<name>A0AAE3EHN4_9SPIR</name>
<comment type="caution">
    <text evidence="2">The sequence shown here is derived from an EMBL/GenBank/DDBJ whole genome shotgun (WGS) entry which is preliminary data.</text>
</comment>
<dbReference type="PANTHER" id="PTHR45228">
    <property type="entry name" value="CYCLIC DI-GMP PHOSPHODIESTERASE TM_0186-RELATED"/>
    <property type="match status" value="1"/>
</dbReference>
<dbReference type="Gene3D" id="1.10.3210.10">
    <property type="entry name" value="Hypothetical protein af1432"/>
    <property type="match status" value="1"/>
</dbReference>
<dbReference type="CDD" id="cd00077">
    <property type="entry name" value="HDc"/>
    <property type="match status" value="1"/>
</dbReference>
<protein>
    <submittedName>
        <fullName evidence="2">HD-GYP domain-containing protein</fullName>
    </submittedName>
</protein>
<keyword evidence="3" id="KW-1185">Reference proteome</keyword>
<dbReference type="InterPro" id="IPR052020">
    <property type="entry name" value="Cyclic_di-GMP/3'3'-cGAMP_PDE"/>
</dbReference>
<dbReference type="AlphaFoldDB" id="A0AAE3EHN4"/>
<evidence type="ECO:0000259" key="1">
    <source>
        <dbReference type="PROSITE" id="PS51832"/>
    </source>
</evidence>
<dbReference type="PANTHER" id="PTHR45228:SF8">
    <property type="entry name" value="TWO-COMPONENT RESPONSE REGULATOR-RELATED"/>
    <property type="match status" value="1"/>
</dbReference>
<dbReference type="Proteomes" id="UP001198163">
    <property type="component" value="Unassembled WGS sequence"/>
</dbReference>
<dbReference type="InterPro" id="IPR003607">
    <property type="entry name" value="HD/PDEase_dom"/>
</dbReference>
<reference evidence="2" key="1">
    <citation type="submission" date="2021-08" db="EMBL/GenBank/DDBJ databases">
        <title>Comparative analyses of Brucepasteria parasyntrophica and Teretinema zuelzerae.</title>
        <authorList>
            <person name="Song Y."/>
            <person name="Brune A."/>
        </authorList>
    </citation>
    <scope>NUCLEOTIDE SEQUENCE</scope>
    <source>
        <strain evidence="2">DSM 1903</strain>
    </source>
</reference>
<organism evidence="2 3">
    <name type="scientific">Teretinema zuelzerae</name>
    <dbReference type="NCBI Taxonomy" id="156"/>
    <lineage>
        <taxon>Bacteria</taxon>
        <taxon>Pseudomonadati</taxon>
        <taxon>Spirochaetota</taxon>
        <taxon>Spirochaetia</taxon>
        <taxon>Spirochaetales</taxon>
        <taxon>Treponemataceae</taxon>
        <taxon>Teretinema</taxon>
    </lineage>
</organism>